<keyword evidence="2 5" id="KW-0808">Transferase</keyword>
<evidence type="ECO:0000313" key="5">
    <source>
        <dbReference type="EMBL" id="AWM76674.1"/>
    </source>
</evidence>
<dbReference type="EMBL" id="CP029479">
    <property type="protein sequence ID" value="AWM76674.1"/>
    <property type="molecule type" value="Genomic_DNA"/>
</dbReference>
<evidence type="ECO:0000256" key="2">
    <source>
        <dbReference type="ARBA" id="ARBA00022679"/>
    </source>
</evidence>
<name>A0A2Z3HZN6_9CAUL</name>
<protein>
    <submittedName>
        <fullName evidence="5">Acetyl-CoA acetyltransferase</fullName>
    </submittedName>
</protein>
<organism evidence="5 6">
    <name type="scientific">Phenylobacterium parvum</name>
    <dbReference type="NCBI Taxonomy" id="2201350"/>
    <lineage>
        <taxon>Bacteria</taxon>
        <taxon>Pseudomonadati</taxon>
        <taxon>Pseudomonadota</taxon>
        <taxon>Alphaproteobacteria</taxon>
        <taxon>Caulobacterales</taxon>
        <taxon>Caulobacteraceae</taxon>
        <taxon>Phenylobacterium</taxon>
    </lineage>
</organism>
<dbReference type="SUPFAM" id="SSF53901">
    <property type="entry name" value="Thiolase-like"/>
    <property type="match status" value="2"/>
</dbReference>
<dbReference type="PANTHER" id="PTHR18919:SF139">
    <property type="entry name" value="THIOLASE-LIKE PROTEIN TYPE 1 ADDITIONAL C-TERMINAL DOMAIN-CONTAINING PROTEIN"/>
    <property type="match status" value="1"/>
</dbReference>
<dbReference type="NCBIfam" id="NF006105">
    <property type="entry name" value="PRK08257.1-4"/>
    <property type="match status" value="1"/>
</dbReference>
<gene>
    <name evidence="5" type="ORF">HYN04_02185</name>
</gene>
<dbReference type="Pfam" id="PF18313">
    <property type="entry name" value="TLP1_add_C"/>
    <property type="match status" value="1"/>
</dbReference>
<comment type="similarity">
    <text evidence="1">Belongs to the thiolase-like superfamily. Thiolase family.</text>
</comment>
<dbReference type="InterPro" id="IPR040771">
    <property type="entry name" value="TLP1_add_C"/>
</dbReference>
<proteinExistence type="inferred from homology"/>
<evidence type="ECO:0000259" key="4">
    <source>
        <dbReference type="Pfam" id="PF18313"/>
    </source>
</evidence>
<dbReference type="OrthoDB" id="4470569at2"/>
<feature type="domain" description="Thiolase-like protein type 1 additional C-terminal" evidence="4">
    <location>
        <begin position="426"/>
        <end position="499"/>
    </location>
</feature>
<dbReference type="Gene3D" id="3.40.47.10">
    <property type="match status" value="1"/>
</dbReference>
<dbReference type="PANTHER" id="PTHR18919">
    <property type="entry name" value="ACETYL-COA C-ACYLTRANSFERASE"/>
    <property type="match status" value="1"/>
</dbReference>
<keyword evidence="6" id="KW-1185">Reference proteome</keyword>
<accession>A0A2Z3HZN6</accession>
<keyword evidence="3" id="KW-0012">Acyltransferase</keyword>
<reference evidence="6" key="1">
    <citation type="submission" date="2018-05" db="EMBL/GenBank/DDBJ databases">
        <title>Genome sequencing of Phenylobacterium sp. HYN0004.</title>
        <authorList>
            <person name="Yi H."/>
            <person name="Baek C."/>
        </authorList>
    </citation>
    <scope>NUCLEOTIDE SEQUENCE [LARGE SCALE GENOMIC DNA]</scope>
    <source>
        <strain evidence="6">HYN0004</strain>
    </source>
</reference>
<evidence type="ECO:0000256" key="1">
    <source>
        <dbReference type="ARBA" id="ARBA00010982"/>
    </source>
</evidence>
<dbReference type="GO" id="GO:0016746">
    <property type="term" value="F:acyltransferase activity"/>
    <property type="evidence" value="ECO:0007669"/>
    <property type="project" value="UniProtKB-KW"/>
</dbReference>
<evidence type="ECO:0000256" key="3">
    <source>
        <dbReference type="ARBA" id="ARBA00023315"/>
    </source>
</evidence>
<sequence>MTSQDDRTPVLIGVGQAAERPTDADYRALSPADLAGEAARAALADAQASGDLAGALDVIVAIRQFEISSPGAKPPFGASNNFPRSVARRIGADPARAILEITGGQGPQRLVGEFCEAIVRGEAEAVLLVGSEAMSTVLTLNAKGETPDWSETVEGAVEDRGYGLEGMFTPSILKHRITGAIPAYALFENARRARLGLDRPTYARKMGELFAPFTRVAAANPYSASPVEKTAEELVTVSDKNRIVADPFTRMLVARDQVNQAAAVILTSVGKARALGVPEDRFVYLHGQGDANELTIMERPDLSASPSAIAAGRKALELAGKTVDDMAVFDFYSCFPIAVFNMIDGLGIAADDPRGLTLTGGLPYFGGAGNNYSMHAIAEVVPALRQRPGAFGFIGANGGMLSKYSAGVYSTTPADWSRPEARRAKIPYDPVPGLEVDTATGEATVETYTTTTTRSGPAIVVIARLPDGRRAAANQASEAAFAELAAREPIGRRVRLETDAEGFNRFTFID</sequence>
<dbReference type="Proteomes" id="UP000247763">
    <property type="component" value="Chromosome"/>
</dbReference>
<dbReference type="Gene3D" id="2.40.50.840">
    <property type="match status" value="1"/>
</dbReference>
<dbReference type="KEGG" id="phb:HYN04_02185"/>
<dbReference type="AlphaFoldDB" id="A0A2Z3HZN6"/>
<evidence type="ECO:0000313" key="6">
    <source>
        <dbReference type="Proteomes" id="UP000247763"/>
    </source>
</evidence>
<dbReference type="RefSeq" id="WP_110449243.1">
    <property type="nucleotide sequence ID" value="NZ_CP029479.1"/>
</dbReference>
<dbReference type="InterPro" id="IPR016039">
    <property type="entry name" value="Thiolase-like"/>
</dbReference>